<keyword evidence="1" id="KW-0961">Cell wall biogenesis/degradation</keyword>
<comment type="pathway">
    <text evidence="1">Cell wall biogenesis; peptidoglycan biosynthesis.</text>
</comment>
<geneLocation type="plasmid" evidence="4 5">
    <name>unnamed1</name>
</geneLocation>
<keyword evidence="1" id="KW-0479">Metal-binding</keyword>
<dbReference type="EMBL" id="CP043642">
    <property type="protein sequence ID" value="QNE37967.1"/>
    <property type="molecule type" value="Genomic_DNA"/>
</dbReference>
<dbReference type="Gene3D" id="3.40.1190.10">
    <property type="entry name" value="Mur-like, catalytic domain"/>
    <property type="match status" value="1"/>
</dbReference>
<dbReference type="GO" id="GO:0005524">
    <property type="term" value="F:ATP binding"/>
    <property type="evidence" value="ECO:0007669"/>
    <property type="project" value="UniProtKB-UniRule"/>
</dbReference>
<dbReference type="GO" id="GO:0140282">
    <property type="term" value="F:carbon-nitrogen ligase activity on lipid II"/>
    <property type="evidence" value="ECO:0007669"/>
    <property type="project" value="UniProtKB-UniRule"/>
</dbReference>
<dbReference type="HAMAP" id="MF_02214">
    <property type="entry name" value="Lipid_II_synth_MurT"/>
    <property type="match status" value="1"/>
</dbReference>
<keyword evidence="1" id="KW-0547">Nucleotide-binding</keyword>
<keyword evidence="1" id="KW-0067">ATP-binding</keyword>
<dbReference type="GO" id="GO:0009252">
    <property type="term" value="P:peptidoglycan biosynthetic process"/>
    <property type="evidence" value="ECO:0007669"/>
    <property type="project" value="UniProtKB-UniRule"/>
</dbReference>
<evidence type="ECO:0000313" key="4">
    <source>
        <dbReference type="EMBL" id="QNE37967.1"/>
    </source>
</evidence>
<comment type="function">
    <text evidence="1">The lipid II isoglutaminyl synthase complex catalyzes the formation of alpha-D-isoglutamine in the cell wall lipid II stem peptide. The MurT subunit catalyzes the ATP-dependent amidation of D-glutamate residue of lipid II, converting it to an isoglutamine residue.</text>
</comment>
<dbReference type="Pfam" id="PF08353">
    <property type="entry name" value="MurT_C"/>
    <property type="match status" value="1"/>
</dbReference>
<proteinExistence type="inferred from homology"/>
<keyword evidence="1" id="KW-0573">Peptidoglycan synthesis</keyword>
<dbReference type="EC" id="6.3.5.13" evidence="1"/>
<dbReference type="RefSeq" id="WP_185279134.1">
    <property type="nucleotide sequence ID" value="NZ_CP043642.1"/>
</dbReference>
<comment type="caution">
    <text evidence="1">Lacks conserved residue(s) required for the propagation of feature annotation.</text>
</comment>
<dbReference type="AlphaFoldDB" id="A0A7G6YHK2"/>
<accession>A0A7G6YHK2</accession>
<feature type="domain" description="Lipid II isoglutaminyl synthase (glutamine-hydrolyzing) subunit MurT C-terminal" evidence="3">
    <location>
        <begin position="301"/>
        <end position="406"/>
    </location>
</feature>
<keyword evidence="1" id="KW-0133">Cell shape</keyword>
<feature type="active site" evidence="1">
    <location>
        <position position="335"/>
    </location>
</feature>
<dbReference type="InterPro" id="IPR013564">
    <property type="entry name" value="MurT_C"/>
</dbReference>
<comment type="similarity">
    <text evidence="1">Belongs to the MurCDEF family. MurT subfamily.</text>
</comment>
<evidence type="ECO:0000256" key="1">
    <source>
        <dbReference type="HAMAP-Rule" id="MF_02214"/>
    </source>
</evidence>
<name>A0A7G6YHK2_9MICO</name>
<dbReference type="GO" id="GO:0008360">
    <property type="term" value="P:regulation of cell shape"/>
    <property type="evidence" value="ECO:0007669"/>
    <property type="project" value="UniProtKB-KW"/>
</dbReference>
<dbReference type="GO" id="GO:0071555">
    <property type="term" value="P:cell wall organization"/>
    <property type="evidence" value="ECO:0007669"/>
    <property type="project" value="UniProtKB-KW"/>
</dbReference>
<reference evidence="5" key="1">
    <citation type="submission" date="2019-09" db="EMBL/GenBank/DDBJ databases">
        <title>Antimicrobial potential of Antarctic Bacteria.</title>
        <authorList>
            <person name="Benaud N."/>
            <person name="Edwards R.J."/>
            <person name="Ferrari B.C."/>
        </authorList>
    </citation>
    <scope>NUCLEOTIDE SEQUENCE [LARGE SCALE GENOMIC DNA]</scope>
    <source>
        <strain evidence="5">INR9</strain>
        <plasmid evidence="5">unnamed1</plasmid>
    </source>
</reference>
<dbReference type="PANTHER" id="PTHR23135:SF7">
    <property type="entry name" value="LIPID II ISOGLUTAMINYL SYNTHASE (GLUTAMINE-HYDROLYZING) SUBUNIT MURT"/>
    <property type="match status" value="1"/>
</dbReference>
<evidence type="ECO:0000259" key="2">
    <source>
        <dbReference type="Pfam" id="PF08245"/>
    </source>
</evidence>
<dbReference type="GO" id="GO:0016881">
    <property type="term" value="F:acid-amino acid ligase activity"/>
    <property type="evidence" value="ECO:0007669"/>
    <property type="project" value="InterPro"/>
</dbReference>
<comment type="catalytic activity">
    <reaction evidence="1">
        <text>beta-D-GlcNAc-(1-&gt;4)-Mur2Ac(oyl-L-Ala-gamma-D-O-P-Glu-L-Lys-D-Ala-D-Ala)-di-trans,octa-cis-undecaprenyl diphosphate + NH4(+) = beta-D-GlcNAc-(1-&gt;4)-Mur2Ac(oyl-L-Ala-D-isoglutaminyl-L-Lys-D-Ala-D-Ala)-di-trans,octa-cis-undecaprenyl diphosphate + phosphate + H(+)</text>
        <dbReference type="Rhea" id="RHEA:57932"/>
        <dbReference type="ChEBI" id="CHEBI:15378"/>
        <dbReference type="ChEBI" id="CHEBI:28938"/>
        <dbReference type="ChEBI" id="CHEBI:43474"/>
        <dbReference type="ChEBI" id="CHEBI:62233"/>
        <dbReference type="ChEBI" id="CHEBI:143132"/>
    </reaction>
</comment>
<dbReference type="GO" id="GO:0046872">
    <property type="term" value="F:metal ion binding"/>
    <property type="evidence" value="ECO:0007669"/>
    <property type="project" value="UniProtKB-KW"/>
</dbReference>
<dbReference type="KEGG" id="lse:F1C12_22060"/>
<dbReference type="Pfam" id="PF08245">
    <property type="entry name" value="Mur_ligase_M"/>
    <property type="match status" value="1"/>
</dbReference>
<dbReference type="Proteomes" id="UP000515511">
    <property type="component" value="Plasmid unnamed1"/>
</dbReference>
<dbReference type="InterPro" id="IPR043703">
    <property type="entry name" value="Lipid_II_synth_MurT"/>
</dbReference>
<comment type="catalytic activity">
    <reaction evidence="1">
        <text>beta-D-GlcNAc-(1-&gt;4)-Mur2Ac(oyl-L-Ala-gamma-D-Glu-L-Lys-D-Ala-D-Ala)-di-trans,octa-cis-undecaprenyl diphosphate + ATP = beta-D-GlcNAc-(1-&gt;4)-Mur2Ac(oyl-L-Ala-gamma-D-O-P-Glu-L-Lys-D-Ala-D-Ala)-di-trans,octa-cis-undecaprenyl diphosphate + ADP</text>
        <dbReference type="Rhea" id="RHEA:59488"/>
        <dbReference type="ChEBI" id="CHEBI:30616"/>
        <dbReference type="ChEBI" id="CHEBI:60033"/>
        <dbReference type="ChEBI" id="CHEBI:143132"/>
        <dbReference type="ChEBI" id="CHEBI:456216"/>
    </reaction>
</comment>
<dbReference type="InterPro" id="IPR036565">
    <property type="entry name" value="Mur-like_cat_sf"/>
</dbReference>
<sequence length="422" mass="45743">MKHFLPICLGKTVRSLLRLARRGSALPGLIVERIDVALLPDVLGSLPRGVVVVAGTNGKTTTTKLIVEVLRAHDLKVFSNPSGSNYSRGILSSLLGQISFSGRLNADIAVLELDEGHAAAFVSMVPPRHSLILNVMRDQMDRYGEIDHTTSLLHQVAVATTRDVIVNDLDPRLHSERFLQGVDAAVSAFSASPELQPLFPGDDELLETDQRANIAIFDQTTLERIEPTPVASFDGASLPFTLSFGGSFNSLNAVAALSISRAVLGSDFDPHRASEALAHAAPAFGRGELITFKGQTIHLVLVKNPGAFRAALESYSGDGAQTMIALNDHDADGRDVSWIWDVDFALLKSDKVQLVTGTRAPDLELRLHYDDIAVAIREPDIRRALDLFVKTPTPTLKRIYCTYTAMLAVRRALRPGFLGEAA</sequence>
<evidence type="ECO:0000313" key="5">
    <source>
        <dbReference type="Proteomes" id="UP000515511"/>
    </source>
</evidence>
<dbReference type="InterPro" id="IPR013221">
    <property type="entry name" value="Mur_ligase_cen"/>
</dbReference>
<gene>
    <name evidence="1" type="primary">murT</name>
    <name evidence="4" type="ORF">F1C12_22060</name>
</gene>
<comment type="subunit">
    <text evidence="1">Forms a heterodimer with GatD.</text>
</comment>
<dbReference type="PANTHER" id="PTHR23135">
    <property type="entry name" value="MUR LIGASE FAMILY MEMBER"/>
    <property type="match status" value="1"/>
</dbReference>
<evidence type="ECO:0000259" key="3">
    <source>
        <dbReference type="Pfam" id="PF08353"/>
    </source>
</evidence>
<comment type="catalytic activity">
    <reaction evidence="1">
        <text>beta-D-GlcNAc-(1-&gt;4)-Mur2Ac(oyl-L-Ala-gamma-D-Glu-L-Lys-D-Ala-D-Ala)-di-trans,octa-cis-undecaprenyl diphosphate + L-glutamine + ATP + H2O = beta-D-GlcNAc-(1-&gt;4)-Mur2Ac(oyl-L-Ala-D-isoglutaminyl-L-Lys-D-Ala-D-Ala)-di-trans,octa-cis-undecaprenyl diphosphate + L-glutamate + ADP + phosphate + H(+)</text>
        <dbReference type="Rhea" id="RHEA:57928"/>
        <dbReference type="ChEBI" id="CHEBI:15377"/>
        <dbReference type="ChEBI" id="CHEBI:15378"/>
        <dbReference type="ChEBI" id="CHEBI:29985"/>
        <dbReference type="ChEBI" id="CHEBI:30616"/>
        <dbReference type="ChEBI" id="CHEBI:43474"/>
        <dbReference type="ChEBI" id="CHEBI:58359"/>
        <dbReference type="ChEBI" id="CHEBI:60033"/>
        <dbReference type="ChEBI" id="CHEBI:62233"/>
        <dbReference type="ChEBI" id="CHEBI:456216"/>
        <dbReference type="EC" id="6.3.5.13"/>
    </reaction>
</comment>
<dbReference type="UniPathway" id="UPA00219"/>
<dbReference type="SUPFAM" id="SSF53623">
    <property type="entry name" value="MurD-like peptide ligases, catalytic domain"/>
    <property type="match status" value="1"/>
</dbReference>
<protein>
    <recommendedName>
        <fullName evidence="1">Lipid II isoglutaminyl synthase (glutamine-hydrolyzing) subunit MurT</fullName>
        <ecNumber evidence="1">6.3.5.13</ecNumber>
    </recommendedName>
</protein>
<keyword evidence="1" id="KW-0436">Ligase</keyword>
<organism evidence="4 5">
    <name type="scientific">Leifsonia shinshuensis</name>
    <dbReference type="NCBI Taxonomy" id="150026"/>
    <lineage>
        <taxon>Bacteria</taxon>
        <taxon>Bacillati</taxon>
        <taxon>Actinomycetota</taxon>
        <taxon>Actinomycetes</taxon>
        <taxon>Micrococcales</taxon>
        <taxon>Microbacteriaceae</taxon>
        <taxon>Leifsonia</taxon>
    </lineage>
</organism>
<feature type="domain" description="Mur ligase central" evidence="2">
    <location>
        <begin position="53"/>
        <end position="258"/>
    </location>
</feature>
<keyword evidence="4" id="KW-0614">Plasmid</keyword>